<evidence type="ECO:0000313" key="1">
    <source>
        <dbReference type="EMBL" id="KAJ8910339.1"/>
    </source>
</evidence>
<proteinExistence type="predicted"/>
<reference evidence="1 2" key="1">
    <citation type="journal article" date="2023" name="Insect Mol. Biol.">
        <title>Genome sequencing provides insights into the evolution of gene families encoding plant cell wall-degrading enzymes in longhorned beetles.</title>
        <authorList>
            <person name="Shin N.R."/>
            <person name="Okamura Y."/>
            <person name="Kirsch R."/>
            <person name="Pauchet Y."/>
        </authorList>
    </citation>
    <scope>NUCLEOTIDE SEQUENCE [LARGE SCALE GENOMIC DNA]</scope>
    <source>
        <strain evidence="1">EAD_L_NR</strain>
    </source>
</reference>
<keyword evidence="2" id="KW-1185">Reference proteome</keyword>
<name>A0AAV8V863_9CUCU</name>
<organism evidence="1 2">
    <name type="scientific">Exocentrus adspersus</name>
    <dbReference type="NCBI Taxonomy" id="1586481"/>
    <lineage>
        <taxon>Eukaryota</taxon>
        <taxon>Metazoa</taxon>
        <taxon>Ecdysozoa</taxon>
        <taxon>Arthropoda</taxon>
        <taxon>Hexapoda</taxon>
        <taxon>Insecta</taxon>
        <taxon>Pterygota</taxon>
        <taxon>Neoptera</taxon>
        <taxon>Endopterygota</taxon>
        <taxon>Coleoptera</taxon>
        <taxon>Polyphaga</taxon>
        <taxon>Cucujiformia</taxon>
        <taxon>Chrysomeloidea</taxon>
        <taxon>Cerambycidae</taxon>
        <taxon>Lamiinae</taxon>
        <taxon>Acanthocinini</taxon>
        <taxon>Exocentrus</taxon>
    </lineage>
</organism>
<gene>
    <name evidence="1" type="ORF">NQ315_004538</name>
</gene>
<dbReference type="EMBL" id="JANEYG010000315">
    <property type="protein sequence ID" value="KAJ8910339.1"/>
    <property type="molecule type" value="Genomic_DNA"/>
</dbReference>
<accession>A0AAV8V863</accession>
<protein>
    <submittedName>
        <fullName evidence="1">Uncharacterized protein</fullName>
    </submittedName>
</protein>
<comment type="caution">
    <text evidence="1">The sequence shown here is derived from an EMBL/GenBank/DDBJ whole genome shotgun (WGS) entry which is preliminary data.</text>
</comment>
<sequence length="189" mass="21797">MAFVKLAHSLSLTCQNSLMPITDSEMLHYNSILHNKCGKCYVTHEAKPSADDLDSVVRIWNTHKIRGTRNRRLPIGRPLLMFQAPTLFGVENRLIRIPERTIDCLENECTFYCEPCSDDIMQLCRNVISENNLLLNETITNPYDAVRLYIEIRTIIYQLLQSNSDKAPSYEYSHIKFEGSISNNKRNIA</sequence>
<dbReference type="Proteomes" id="UP001159042">
    <property type="component" value="Unassembled WGS sequence"/>
</dbReference>
<evidence type="ECO:0000313" key="2">
    <source>
        <dbReference type="Proteomes" id="UP001159042"/>
    </source>
</evidence>
<dbReference type="AlphaFoldDB" id="A0AAV8V863"/>